<keyword evidence="1" id="KW-0255">Endonuclease</keyword>
<keyword evidence="1" id="KW-0378">Hydrolase</keyword>
<sequence>MGLRFGIDIGVASVGWAVVNDEYEVVESGANLFPSADASKNVDRRTFRQMKRVHRRRKTRVSDFDKLWKNHGRKLPESNPEEVLELRVKGLTQALTEEELYAVLKNALLHRGISYLDDAGDEAVSGRSDYERGIMLNRQALDENMHPCEIQFKRLKEYGSYRGNLTIDVDGEKVMLSNVFTTGAYRKEIFEILERQQESHAFLTDDFVENYLKIFSRKREYYVGPGNEKSRTDYGKYTTRIDAETGQYVTEDNIFEKLIGKCSVYKDLTRAAGATYTAQEFNLLNDLNNLTVNGRKLEKEEKVQIIEEVKTANTVNMRKILKRVIGEELETLTGARIDKKEKELFHHFEQYNAIRKAFEKQGWDISELSGEELDSIGDILTLNTERESILGGFQREGLTLSEEKKDCLIALRKKSGALFSKWQSFSLKIMQELIPELYAQPKNQMQLLTDMGVFKTNQEKFAEYHQIPDEMILENIYNPVVSRSVRITVKVLNALVKKYGNPSQIVIEMPRDNSEEEEKKRTKEIQAKNEKELEGIVKRISEEYGIKITEQDFHQHKKLVLKLKLWQEQDGICVYSGRAISIQDLLKNPYLFEIDHIIPKSISFDDSRTNKVLVYRTENQEKRNQTPYLYLKNLRRSWGYDEYRSYVLELKRKGLIPKAKLDKLLFTEDITKIEVLKGFLSRNLNDTRYASRMVLNILQSYFKAKKADTTIRVVRGSFTHQLRNVMRLEKDREESYAHHAVDAMLMCYSQMGFDAYHARQKEIIDFETGEILDENKWNQIMSDKAYDELMYQNQWMRIRANIQKAEKEVKYWHKRDSKPNRGLCNQTIRGTREKDGATMKVNKLNIYEPSGWAKLKKMIEQGKQERFLMYLHDRKTWDDMLRIIEEYQDAANPFVEYEKETGDYLRKYAKKHNGPRIRQLKYLDGEVGSCIDISHKYGHAQGSRKVILESLNPYRMDVYYHAGKKAYFFVGVKYADLKFEKGRYILNEEAYQRALVSEKLIAASQNRFDLEELGYRFVLSFYRNEIIEYEKDGEYYTERFLSRTMPKQKNYIETKPMDAPKFAKQHLVGLQKTKSVKKIRLDILGNRFYCSQEKFILEVDAV</sequence>
<dbReference type="Proteomes" id="UP000307720">
    <property type="component" value="Unassembled WGS sequence"/>
</dbReference>
<accession>A0AC61R2C5</accession>
<dbReference type="EMBL" id="SRZB01000003">
    <property type="protein sequence ID" value="TGY00113.1"/>
    <property type="molecule type" value="Genomic_DNA"/>
</dbReference>
<keyword evidence="2" id="KW-1185">Reference proteome</keyword>
<protein>
    <submittedName>
        <fullName evidence="1">Type II CRISPR RNA-guided endonuclease Cas9</fullName>
    </submittedName>
</protein>
<reference evidence="1" key="1">
    <citation type="submission" date="2019-04" db="EMBL/GenBank/DDBJ databases">
        <title>Microbes associate with the intestines of laboratory mice.</title>
        <authorList>
            <person name="Navarre W."/>
            <person name="Wong E."/>
            <person name="Huang K."/>
            <person name="Tropini C."/>
            <person name="Ng K."/>
            <person name="Yu B."/>
        </authorList>
    </citation>
    <scope>NUCLEOTIDE SEQUENCE</scope>
    <source>
        <strain evidence="1">NM72_1-8</strain>
    </source>
</reference>
<keyword evidence="1" id="KW-0540">Nuclease</keyword>
<name>A0AC61R2C5_9FIRM</name>
<evidence type="ECO:0000313" key="1">
    <source>
        <dbReference type="EMBL" id="TGY00113.1"/>
    </source>
</evidence>
<organism evidence="1 2">
    <name type="scientific">Hominisplanchenecus murintestinalis</name>
    <dbReference type="NCBI Taxonomy" id="2941517"/>
    <lineage>
        <taxon>Bacteria</taxon>
        <taxon>Bacillati</taxon>
        <taxon>Bacillota</taxon>
        <taxon>Clostridia</taxon>
        <taxon>Lachnospirales</taxon>
        <taxon>Lachnospiraceae</taxon>
        <taxon>Hominisplanchenecus</taxon>
    </lineage>
</organism>
<gene>
    <name evidence="1" type="primary">cas9</name>
    <name evidence="1" type="ORF">E5357_03605</name>
</gene>
<evidence type="ECO:0000313" key="2">
    <source>
        <dbReference type="Proteomes" id="UP000307720"/>
    </source>
</evidence>
<proteinExistence type="predicted"/>
<comment type="caution">
    <text evidence="1">The sequence shown here is derived from an EMBL/GenBank/DDBJ whole genome shotgun (WGS) entry which is preliminary data.</text>
</comment>